<dbReference type="AlphaFoldDB" id="A0A7K0C6L2"/>
<gene>
    <name evidence="6" type="ORF">ACRB68_72020</name>
</gene>
<evidence type="ECO:0000313" key="7">
    <source>
        <dbReference type="Proteomes" id="UP000487268"/>
    </source>
</evidence>
<dbReference type="Gene3D" id="1.10.357.10">
    <property type="entry name" value="Tetracycline Repressor, domain 2"/>
    <property type="match status" value="1"/>
</dbReference>
<sequence length="203" mass="21232">MTVVELGLRERKKAATRAALSRAAARLAVRRGVAAVTVEEIAAAAGVSPRTFHNYFPGKEEAIVAPLTDGAEAVIAGLRARPAGEPIWESLRRVVRDVLLPSGAGGGVDTETLALLRTVKADPSLVARQLCGLGEMQRRITEVIAGRTGTDPSRDLHPHLLAGAAGLALRTTVDLWADSGGTADLPALIDEAFERLRAGLPGP</sequence>
<keyword evidence="1" id="KW-0805">Transcription regulation</keyword>
<dbReference type="PROSITE" id="PS50977">
    <property type="entry name" value="HTH_TETR_2"/>
    <property type="match status" value="1"/>
</dbReference>
<dbReference type="InterPro" id="IPR050109">
    <property type="entry name" value="HTH-type_TetR-like_transc_reg"/>
</dbReference>
<protein>
    <recommendedName>
        <fullName evidence="5">HTH tetR-type domain-containing protein</fullName>
    </recommendedName>
</protein>
<evidence type="ECO:0000256" key="1">
    <source>
        <dbReference type="ARBA" id="ARBA00023015"/>
    </source>
</evidence>
<evidence type="ECO:0000256" key="4">
    <source>
        <dbReference type="PROSITE-ProRule" id="PRU00335"/>
    </source>
</evidence>
<keyword evidence="3" id="KW-0804">Transcription</keyword>
<proteinExistence type="predicted"/>
<dbReference type="GO" id="GO:0000976">
    <property type="term" value="F:transcription cis-regulatory region binding"/>
    <property type="evidence" value="ECO:0007669"/>
    <property type="project" value="TreeGrafter"/>
</dbReference>
<dbReference type="PANTHER" id="PTHR30055:SF238">
    <property type="entry name" value="MYCOFACTOCIN BIOSYNTHESIS TRANSCRIPTIONAL REGULATOR MFTR-RELATED"/>
    <property type="match status" value="1"/>
</dbReference>
<feature type="DNA-binding region" description="H-T-H motif" evidence="4">
    <location>
        <begin position="37"/>
        <end position="56"/>
    </location>
</feature>
<organism evidence="6 7">
    <name type="scientific">Actinomadura macrotermitis</name>
    <dbReference type="NCBI Taxonomy" id="2585200"/>
    <lineage>
        <taxon>Bacteria</taxon>
        <taxon>Bacillati</taxon>
        <taxon>Actinomycetota</taxon>
        <taxon>Actinomycetes</taxon>
        <taxon>Streptosporangiales</taxon>
        <taxon>Thermomonosporaceae</taxon>
        <taxon>Actinomadura</taxon>
    </lineage>
</organism>
<dbReference type="SUPFAM" id="SSF46689">
    <property type="entry name" value="Homeodomain-like"/>
    <property type="match status" value="1"/>
</dbReference>
<name>A0A7K0C6L2_9ACTN</name>
<dbReference type="InterPro" id="IPR009057">
    <property type="entry name" value="Homeodomain-like_sf"/>
</dbReference>
<dbReference type="PROSITE" id="PS01081">
    <property type="entry name" value="HTH_TETR_1"/>
    <property type="match status" value="1"/>
</dbReference>
<dbReference type="Gene3D" id="1.10.10.60">
    <property type="entry name" value="Homeodomain-like"/>
    <property type="match status" value="1"/>
</dbReference>
<dbReference type="InterPro" id="IPR001647">
    <property type="entry name" value="HTH_TetR"/>
</dbReference>
<evidence type="ECO:0000259" key="5">
    <source>
        <dbReference type="PROSITE" id="PS50977"/>
    </source>
</evidence>
<dbReference type="PANTHER" id="PTHR30055">
    <property type="entry name" value="HTH-TYPE TRANSCRIPTIONAL REGULATOR RUTR"/>
    <property type="match status" value="1"/>
</dbReference>
<evidence type="ECO:0000313" key="6">
    <source>
        <dbReference type="EMBL" id="MQY09090.1"/>
    </source>
</evidence>
<accession>A0A7K0C6L2</accession>
<evidence type="ECO:0000256" key="3">
    <source>
        <dbReference type="ARBA" id="ARBA00023163"/>
    </source>
</evidence>
<dbReference type="InterPro" id="IPR023772">
    <property type="entry name" value="DNA-bd_HTH_TetR-type_CS"/>
</dbReference>
<dbReference type="OrthoDB" id="8688418at2"/>
<dbReference type="RefSeq" id="WP_153540485.1">
    <property type="nucleotide sequence ID" value="NZ_WEGH01000005.1"/>
</dbReference>
<dbReference type="EMBL" id="WEGH01000005">
    <property type="protein sequence ID" value="MQY09090.1"/>
    <property type="molecule type" value="Genomic_DNA"/>
</dbReference>
<feature type="domain" description="HTH tetR-type" evidence="5">
    <location>
        <begin position="14"/>
        <end position="74"/>
    </location>
</feature>
<keyword evidence="2 4" id="KW-0238">DNA-binding</keyword>
<reference evidence="6 7" key="1">
    <citation type="submission" date="2019-10" db="EMBL/GenBank/DDBJ databases">
        <title>Actinomadura rubteroloni sp. nov. and Actinomadura macrotermitis sp. nov., isolated from the gut of fungus growing-termite Macrotermes natalensis.</title>
        <authorList>
            <person name="Benndorf R."/>
            <person name="Martin K."/>
            <person name="Kuefner M."/>
            <person name="De Beer W."/>
            <person name="Kaster A.-K."/>
            <person name="Vollmers J."/>
            <person name="Poulsen M."/>
            <person name="Beemelmanns C."/>
        </authorList>
    </citation>
    <scope>NUCLEOTIDE SEQUENCE [LARGE SCALE GENOMIC DNA]</scope>
    <source>
        <strain evidence="6 7">RB68</strain>
    </source>
</reference>
<dbReference type="Pfam" id="PF00440">
    <property type="entry name" value="TetR_N"/>
    <property type="match status" value="1"/>
</dbReference>
<keyword evidence="7" id="KW-1185">Reference proteome</keyword>
<dbReference type="Pfam" id="PF17754">
    <property type="entry name" value="TetR_C_14"/>
    <property type="match status" value="1"/>
</dbReference>
<evidence type="ECO:0000256" key="2">
    <source>
        <dbReference type="ARBA" id="ARBA00023125"/>
    </source>
</evidence>
<dbReference type="Proteomes" id="UP000487268">
    <property type="component" value="Unassembled WGS sequence"/>
</dbReference>
<comment type="caution">
    <text evidence="6">The sequence shown here is derived from an EMBL/GenBank/DDBJ whole genome shotgun (WGS) entry which is preliminary data.</text>
</comment>
<dbReference type="GO" id="GO:0003700">
    <property type="term" value="F:DNA-binding transcription factor activity"/>
    <property type="evidence" value="ECO:0007669"/>
    <property type="project" value="TreeGrafter"/>
</dbReference>
<dbReference type="InterPro" id="IPR041347">
    <property type="entry name" value="MftR_C"/>
</dbReference>